<organism evidence="2 3">
    <name type="scientific">Marininema mesophilum</name>
    <dbReference type="NCBI Taxonomy" id="1048340"/>
    <lineage>
        <taxon>Bacteria</taxon>
        <taxon>Bacillati</taxon>
        <taxon>Bacillota</taxon>
        <taxon>Bacilli</taxon>
        <taxon>Bacillales</taxon>
        <taxon>Thermoactinomycetaceae</taxon>
        <taxon>Marininema</taxon>
    </lineage>
</organism>
<dbReference type="Proteomes" id="UP000198534">
    <property type="component" value="Unassembled WGS sequence"/>
</dbReference>
<dbReference type="PROSITE" id="PS51186">
    <property type="entry name" value="GNAT"/>
    <property type="match status" value="1"/>
</dbReference>
<dbReference type="PANTHER" id="PTHR43415">
    <property type="entry name" value="SPERMIDINE N(1)-ACETYLTRANSFERASE"/>
    <property type="match status" value="1"/>
</dbReference>
<gene>
    <name evidence="2" type="ORF">SAMN05444487_101331</name>
</gene>
<dbReference type="OrthoDB" id="9795206at2"/>
<evidence type="ECO:0000259" key="1">
    <source>
        <dbReference type="PROSITE" id="PS51186"/>
    </source>
</evidence>
<sequence>MEEMRLRFAGGKDLDYMARWFADEEVMYWSSGGHGETFLNQEQLADRLARMNSLESGRWWIIDVKEDTEWRAIGRVTFRDFERVVRSVTIGEKEYWGRGYGTAAIRSFIDLLFCRYNLHRIQLDTFRNNVRAIRAYEKCGFHQEGLLRQAFWTTDGYQDKVIMGMLRSEWEGKES</sequence>
<dbReference type="RefSeq" id="WP_091735106.1">
    <property type="nucleotide sequence ID" value="NZ_FNNQ01000001.1"/>
</dbReference>
<dbReference type="InterPro" id="IPR016181">
    <property type="entry name" value="Acyl_CoA_acyltransferase"/>
</dbReference>
<keyword evidence="2" id="KW-0808">Transferase</keyword>
<dbReference type="STRING" id="1048340.SAMN05444487_101331"/>
<proteinExistence type="predicted"/>
<dbReference type="Gene3D" id="3.40.630.30">
    <property type="match status" value="1"/>
</dbReference>
<dbReference type="AlphaFoldDB" id="A0A1H2QY66"/>
<dbReference type="EMBL" id="FNNQ01000001">
    <property type="protein sequence ID" value="SDW12126.1"/>
    <property type="molecule type" value="Genomic_DNA"/>
</dbReference>
<keyword evidence="3" id="KW-1185">Reference proteome</keyword>
<reference evidence="2 3" key="1">
    <citation type="submission" date="2016-10" db="EMBL/GenBank/DDBJ databases">
        <authorList>
            <person name="de Groot N.N."/>
        </authorList>
    </citation>
    <scope>NUCLEOTIDE SEQUENCE [LARGE SCALE GENOMIC DNA]</scope>
    <source>
        <strain evidence="2 3">DSM 45610</strain>
    </source>
</reference>
<evidence type="ECO:0000313" key="2">
    <source>
        <dbReference type="EMBL" id="SDW12126.1"/>
    </source>
</evidence>
<dbReference type="GO" id="GO:0016747">
    <property type="term" value="F:acyltransferase activity, transferring groups other than amino-acyl groups"/>
    <property type="evidence" value="ECO:0007669"/>
    <property type="project" value="InterPro"/>
</dbReference>
<name>A0A1H2QY66_9BACL</name>
<dbReference type="PANTHER" id="PTHR43415:SF3">
    <property type="entry name" value="GNAT-FAMILY ACETYLTRANSFERASE"/>
    <property type="match status" value="1"/>
</dbReference>
<feature type="domain" description="N-acetyltransferase" evidence="1">
    <location>
        <begin position="4"/>
        <end position="168"/>
    </location>
</feature>
<dbReference type="Pfam" id="PF13302">
    <property type="entry name" value="Acetyltransf_3"/>
    <property type="match status" value="1"/>
</dbReference>
<protein>
    <submittedName>
        <fullName evidence="2">Protein N-acetyltransferase, RimJ/RimL family</fullName>
    </submittedName>
</protein>
<dbReference type="SUPFAM" id="SSF55729">
    <property type="entry name" value="Acyl-CoA N-acyltransferases (Nat)"/>
    <property type="match status" value="1"/>
</dbReference>
<accession>A0A1H2QY66</accession>
<evidence type="ECO:0000313" key="3">
    <source>
        <dbReference type="Proteomes" id="UP000198534"/>
    </source>
</evidence>
<dbReference type="InterPro" id="IPR000182">
    <property type="entry name" value="GNAT_dom"/>
</dbReference>